<dbReference type="EMBL" id="VSSQ01094088">
    <property type="protein sequence ID" value="MPN38700.1"/>
    <property type="molecule type" value="Genomic_DNA"/>
</dbReference>
<protein>
    <submittedName>
        <fullName evidence="1">Uncharacterized protein</fullName>
    </submittedName>
</protein>
<reference evidence="1" key="1">
    <citation type="submission" date="2019-08" db="EMBL/GenBank/DDBJ databases">
        <authorList>
            <person name="Kucharzyk K."/>
            <person name="Murdoch R.W."/>
            <person name="Higgins S."/>
            <person name="Loffler F."/>
        </authorList>
    </citation>
    <scope>NUCLEOTIDE SEQUENCE</scope>
</reference>
<proteinExistence type="predicted"/>
<accession>A0A645HIY4</accession>
<gene>
    <name evidence="1" type="ORF">SDC9_186225</name>
</gene>
<organism evidence="1">
    <name type="scientific">bioreactor metagenome</name>
    <dbReference type="NCBI Taxonomy" id="1076179"/>
    <lineage>
        <taxon>unclassified sequences</taxon>
        <taxon>metagenomes</taxon>
        <taxon>ecological metagenomes</taxon>
    </lineage>
</organism>
<comment type="caution">
    <text evidence="1">The sequence shown here is derived from an EMBL/GenBank/DDBJ whole genome shotgun (WGS) entry which is preliminary data.</text>
</comment>
<name>A0A645HIY4_9ZZZZ</name>
<dbReference type="AlphaFoldDB" id="A0A645HIY4"/>
<evidence type="ECO:0000313" key="1">
    <source>
        <dbReference type="EMBL" id="MPN38700.1"/>
    </source>
</evidence>
<sequence>MIVVSALTSGVTPDLFIERIKTGNVEFFAPASILLMTTSSIERVNDRKAALITPGIILGRVTLKNV</sequence>